<dbReference type="EMBL" id="CP025012">
    <property type="protein sequence ID" value="AUW42364.1"/>
    <property type="molecule type" value="Genomic_DNA"/>
</dbReference>
<evidence type="ECO:0000313" key="2">
    <source>
        <dbReference type="Proteomes" id="UP000238523"/>
    </source>
</evidence>
<dbReference type="AlphaFoldDB" id="A0A2K9Z295"/>
<accession>A0A2K9Z295</accession>
<reference evidence="1 2" key="1">
    <citation type="submission" date="2017-11" db="EMBL/GenBank/DDBJ databases">
        <title>Complete genome of Rhizobium leguminosarum Norway, an ineffective micro-symbiont.</title>
        <authorList>
            <person name="Hoffrichter A."/>
            <person name="Liang J."/>
            <person name="Brachmann A."/>
            <person name="Marin M."/>
        </authorList>
    </citation>
    <scope>NUCLEOTIDE SEQUENCE [LARGE SCALE GENOMIC DNA]</scope>
    <source>
        <strain evidence="1 2">Norway</strain>
    </source>
</reference>
<sequence>MRINYAAIQSAAASFAAPEKTRGAVDKQSLTKVKLRPKSAL</sequence>
<name>A0A2K9Z295_RHILE</name>
<proteinExistence type="predicted"/>
<gene>
    <name evidence="1" type="ORF">CUJ84_Chr001996</name>
</gene>
<dbReference type="Proteomes" id="UP000238523">
    <property type="component" value="Chromosome"/>
</dbReference>
<protein>
    <submittedName>
        <fullName evidence="1">Uncharacterized protein</fullName>
    </submittedName>
</protein>
<organism evidence="1 2">
    <name type="scientific">Rhizobium leguminosarum</name>
    <dbReference type="NCBI Taxonomy" id="384"/>
    <lineage>
        <taxon>Bacteria</taxon>
        <taxon>Pseudomonadati</taxon>
        <taxon>Pseudomonadota</taxon>
        <taxon>Alphaproteobacteria</taxon>
        <taxon>Hyphomicrobiales</taxon>
        <taxon>Rhizobiaceae</taxon>
        <taxon>Rhizobium/Agrobacterium group</taxon>
        <taxon>Rhizobium</taxon>
    </lineage>
</organism>
<evidence type="ECO:0000313" key="1">
    <source>
        <dbReference type="EMBL" id="AUW42364.1"/>
    </source>
</evidence>